<dbReference type="SMART" id="SM00086">
    <property type="entry name" value="PAC"/>
    <property type="match status" value="2"/>
</dbReference>
<protein>
    <submittedName>
        <fullName evidence="3">EAL domain-containing protein</fullName>
    </submittedName>
</protein>
<dbReference type="FunFam" id="3.30.70.270:FF:000001">
    <property type="entry name" value="Diguanylate cyclase domain protein"/>
    <property type="match status" value="1"/>
</dbReference>
<dbReference type="PROSITE" id="PS50887">
    <property type="entry name" value="GGDEF"/>
    <property type="match status" value="1"/>
</dbReference>
<evidence type="ECO:0000313" key="4">
    <source>
        <dbReference type="Proteomes" id="UP001138661"/>
    </source>
</evidence>
<organism evidence="3 4">
    <name type="scientific">Roseobacter insulae</name>
    <dbReference type="NCBI Taxonomy" id="2859783"/>
    <lineage>
        <taxon>Bacteria</taxon>
        <taxon>Pseudomonadati</taxon>
        <taxon>Pseudomonadota</taxon>
        <taxon>Alphaproteobacteria</taxon>
        <taxon>Rhodobacterales</taxon>
        <taxon>Roseobacteraceae</taxon>
        <taxon>Roseobacter</taxon>
    </lineage>
</organism>
<dbReference type="AlphaFoldDB" id="A0A9X1FXJ3"/>
<evidence type="ECO:0000259" key="2">
    <source>
        <dbReference type="PROSITE" id="PS50887"/>
    </source>
</evidence>
<dbReference type="SMART" id="SM00091">
    <property type="entry name" value="PAS"/>
    <property type="match status" value="3"/>
</dbReference>
<dbReference type="Pfam" id="PF00563">
    <property type="entry name" value="EAL"/>
    <property type="match status" value="1"/>
</dbReference>
<dbReference type="Proteomes" id="UP001138661">
    <property type="component" value="Unassembled WGS sequence"/>
</dbReference>
<dbReference type="InterPro" id="IPR000014">
    <property type="entry name" value="PAS"/>
</dbReference>
<name>A0A9X1FXJ3_9RHOB</name>
<keyword evidence="4" id="KW-1185">Reference proteome</keyword>
<dbReference type="Pfam" id="PF00990">
    <property type="entry name" value="GGDEF"/>
    <property type="match status" value="1"/>
</dbReference>
<dbReference type="CDD" id="cd01948">
    <property type="entry name" value="EAL"/>
    <property type="match status" value="1"/>
</dbReference>
<gene>
    <name evidence="3" type="ORF">KX928_15075</name>
</gene>
<accession>A0A9X1FXJ3</accession>
<dbReference type="PANTHER" id="PTHR44757">
    <property type="entry name" value="DIGUANYLATE CYCLASE DGCP"/>
    <property type="match status" value="1"/>
</dbReference>
<evidence type="ECO:0000259" key="1">
    <source>
        <dbReference type="PROSITE" id="PS50883"/>
    </source>
</evidence>
<comment type="caution">
    <text evidence="3">The sequence shown here is derived from an EMBL/GenBank/DDBJ whole genome shotgun (WGS) entry which is preliminary data.</text>
</comment>
<dbReference type="SMART" id="SM00052">
    <property type="entry name" value="EAL"/>
    <property type="match status" value="1"/>
</dbReference>
<sequence length="836" mass="93959">MHHKRNISLGFSIDPLFDALAIPAFFAGLDYCVVSANSLSRSLLCADDPDTLIGRDIRTLTNADSAARLIEKLGQISSDDMDALPVEAGITCHSGRHTFTATVVKDHNASVLGYLFQSADQAVTDQKTLDFEDGEAIWKIALLCAKQGVWDHDFERGRHRLSREWRRLRGMSDDCVVPETTEDWLETIHPQDLDHIREELRRLDTGETDVINYKFRQRHAAGHWICILSCGRVVRRDAQGQPVRIIGTDTDITDIKTVQLEWLRMAERLAVAMEAAEMGRWEFDVNSNEAFWDDRLLKMFGITDGNNKRSGSDWGSRIHPDDREAMIAYTEKCLALEKDVACDYRFLTPDGSIRYIRTRGKFVNDAETGARYYGVNFDVTNDHERARELEQARARLEYESRHDALTGLANRRYLDDVYTSHCKKARQTPLQLAVLHFDIDHFKQINDTLGHDAGDATLKHAAEILQKSTPDTALVSRVGGDEFVALFLEAPSHDELTEIAERIIHDMATPFYYGAQQCNIGTSIGIAVSSDFGAAENTNLFIDADLALYEAKKAGRGRYRFYNASMKEKARRRKNSFDALLAGFDQGEITCHYQPQFDAKTLELTGLEALVRWESTEFGLIMPSEFLQTAEDMGLLAQFDELVLDRALRDMETWHCKGLDVPRVSVNVSSHRLNDPNLGDRLKKLDLPAGRLSFELLESAFLDARNDVIDRNLSLINEMGIDVEIDDFGSGHASIASLLQIAPTRLKIDRSLIEPIVASKRQRDLVKTIIEIGKMLDIRVVAEGVETAEHVSILQEIDCCYLQGFGLAHPMCAATAADFMTDLQNADGRVQIAHSG</sequence>
<dbReference type="NCBIfam" id="TIGR00254">
    <property type="entry name" value="GGDEF"/>
    <property type="match status" value="1"/>
</dbReference>
<dbReference type="CDD" id="cd01949">
    <property type="entry name" value="GGDEF"/>
    <property type="match status" value="1"/>
</dbReference>
<dbReference type="InterPro" id="IPR001633">
    <property type="entry name" value="EAL_dom"/>
</dbReference>
<dbReference type="InterPro" id="IPR013655">
    <property type="entry name" value="PAS_fold_3"/>
</dbReference>
<dbReference type="InterPro" id="IPR001610">
    <property type="entry name" value="PAC"/>
</dbReference>
<dbReference type="PANTHER" id="PTHR44757:SF2">
    <property type="entry name" value="BIOFILM ARCHITECTURE MAINTENANCE PROTEIN MBAA"/>
    <property type="match status" value="1"/>
</dbReference>
<evidence type="ECO:0000313" key="3">
    <source>
        <dbReference type="EMBL" id="MBW4709112.1"/>
    </source>
</evidence>
<feature type="domain" description="GGDEF" evidence="2">
    <location>
        <begin position="430"/>
        <end position="564"/>
    </location>
</feature>
<dbReference type="EMBL" id="JAHXDN010000004">
    <property type="protein sequence ID" value="MBW4709112.1"/>
    <property type="molecule type" value="Genomic_DNA"/>
</dbReference>
<dbReference type="Pfam" id="PF08447">
    <property type="entry name" value="PAS_3"/>
    <property type="match status" value="2"/>
</dbReference>
<dbReference type="PROSITE" id="PS50883">
    <property type="entry name" value="EAL"/>
    <property type="match status" value="1"/>
</dbReference>
<dbReference type="GO" id="GO:0003824">
    <property type="term" value="F:catalytic activity"/>
    <property type="evidence" value="ECO:0007669"/>
    <property type="project" value="UniProtKB-ARBA"/>
</dbReference>
<dbReference type="CDD" id="cd00130">
    <property type="entry name" value="PAS"/>
    <property type="match status" value="1"/>
</dbReference>
<dbReference type="InterPro" id="IPR000160">
    <property type="entry name" value="GGDEF_dom"/>
</dbReference>
<feature type="domain" description="EAL" evidence="1">
    <location>
        <begin position="573"/>
        <end position="824"/>
    </location>
</feature>
<dbReference type="RefSeq" id="WP_219504295.1">
    <property type="nucleotide sequence ID" value="NZ_JAHXDN010000004.1"/>
</dbReference>
<proteinExistence type="predicted"/>
<reference evidence="3" key="1">
    <citation type="submission" date="2021-07" db="EMBL/GenBank/DDBJ databases">
        <title>Roseobacter insulae sp. nov., isolated from a tidal flat.</title>
        <authorList>
            <person name="Park S."/>
            <person name="Yoon J.-H."/>
        </authorList>
    </citation>
    <scope>NUCLEOTIDE SEQUENCE</scope>
    <source>
        <strain evidence="3">YSTF-M11</strain>
    </source>
</reference>
<dbReference type="InterPro" id="IPR052155">
    <property type="entry name" value="Biofilm_reg_signaling"/>
</dbReference>
<dbReference type="SMART" id="SM00267">
    <property type="entry name" value="GGDEF"/>
    <property type="match status" value="1"/>
</dbReference>